<keyword evidence="5" id="KW-0560">Oxidoreductase</keyword>
<protein>
    <recommendedName>
        <fullName evidence="7">Enoyl reductase (ER) domain-containing protein</fullName>
    </recommendedName>
</protein>
<proteinExistence type="inferred from homology"/>
<dbReference type="InterPro" id="IPR047109">
    <property type="entry name" value="CAD-like"/>
</dbReference>
<dbReference type="InterPro" id="IPR013149">
    <property type="entry name" value="ADH-like_C"/>
</dbReference>
<dbReference type="InterPro" id="IPR002328">
    <property type="entry name" value="ADH_Zn_CS"/>
</dbReference>
<dbReference type="CDD" id="cd05283">
    <property type="entry name" value="CAD1"/>
    <property type="match status" value="1"/>
</dbReference>
<dbReference type="InterPro" id="IPR011032">
    <property type="entry name" value="GroES-like_sf"/>
</dbReference>
<comment type="cofactor">
    <cofactor evidence="1 6">
        <name>Zn(2+)</name>
        <dbReference type="ChEBI" id="CHEBI:29105"/>
    </cofactor>
</comment>
<dbReference type="PANTHER" id="PTHR42683">
    <property type="entry name" value="ALDEHYDE REDUCTASE"/>
    <property type="match status" value="1"/>
</dbReference>
<keyword evidence="9" id="KW-1185">Reference proteome</keyword>
<dbReference type="Pfam" id="PF08240">
    <property type="entry name" value="ADH_N"/>
    <property type="match status" value="1"/>
</dbReference>
<dbReference type="SMART" id="SM00829">
    <property type="entry name" value="PKS_ER"/>
    <property type="match status" value="1"/>
</dbReference>
<keyword evidence="3 6" id="KW-0479">Metal-binding</keyword>
<keyword evidence="4 6" id="KW-0862">Zinc</keyword>
<evidence type="ECO:0000256" key="3">
    <source>
        <dbReference type="ARBA" id="ARBA00022723"/>
    </source>
</evidence>
<reference evidence="8 9" key="1">
    <citation type="submission" date="2021-09" db="EMBL/GenBank/DDBJ databases">
        <title>Genomic insights and catalytic innovation underlie evolution of tropane alkaloids biosynthesis.</title>
        <authorList>
            <person name="Wang Y.-J."/>
            <person name="Tian T."/>
            <person name="Huang J.-P."/>
            <person name="Huang S.-X."/>
        </authorList>
    </citation>
    <scope>NUCLEOTIDE SEQUENCE [LARGE SCALE GENOMIC DNA]</scope>
    <source>
        <strain evidence="8">KIB-2018</strain>
        <tissue evidence="8">Leaf</tissue>
    </source>
</reference>
<dbReference type="GO" id="GO:0009809">
    <property type="term" value="P:lignin biosynthetic process"/>
    <property type="evidence" value="ECO:0007669"/>
    <property type="project" value="UniProtKB-ARBA"/>
</dbReference>
<comment type="caution">
    <text evidence="8">The sequence shown here is derived from an EMBL/GenBank/DDBJ whole genome shotgun (WGS) entry which is preliminary data.</text>
</comment>
<evidence type="ECO:0000256" key="2">
    <source>
        <dbReference type="ARBA" id="ARBA00008072"/>
    </source>
</evidence>
<dbReference type="EMBL" id="JAIWQS010000003">
    <property type="protein sequence ID" value="KAJ8769378.1"/>
    <property type="molecule type" value="Genomic_DNA"/>
</dbReference>
<organism evidence="8 9">
    <name type="scientific">Erythroxylum novogranatense</name>
    <dbReference type="NCBI Taxonomy" id="1862640"/>
    <lineage>
        <taxon>Eukaryota</taxon>
        <taxon>Viridiplantae</taxon>
        <taxon>Streptophyta</taxon>
        <taxon>Embryophyta</taxon>
        <taxon>Tracheophyta</taxon>
        <taxon>Spermatophyta</taxon>
        <taxon>Magnoliopsida</taxon>
        <taxon>eudicotyledons</taxon>
        <taxon>Gunneridae</taxon>
        <taxon>Pentapetalae</taxon>
        <taxon>rosids</taxon>
        <taxon>fabids</taxon>
        <taxon>Malpighiales</taxon>
        <taxon>Erythroxylaceae</taxon>
        <taxon>Erythroxylum</taxon>
    </lineage>
</organism>
<feature type="domain" description="Enoyl reductase (ER)" evidence="7">
    <location>
        <begin position="59"/>
        <end position="388"/>
    </location>
</feature>
<dbReference type="GO" id="GO:0016616">
    <property type="term" value="F:oxidoreductase activity, acting on the CH-OH group of donors, NAD or NADP as acceptor"/>
    <property type="evidence" value="ECO:0007669"/>
    <property type="project" value="InterPro"/>
</dbReference>
<dbReference type="FunFam" id="3.90.180.10:FF:000100">
    <property type="entry name" value="Putative cinnamyl alcohol dehydrogenase 6"/>
    <property type="match status" value="1"/>
</dbReference>
<dbReference type="PROSITE" id="PS00059">
    <property type="entry name" value="ADH_ZINC"/>
    <property type="match status" value="1"/>
</dbReference>
<dbReference type="Proteomes" id="UP001159364">
    <property type="component" value="Linkage Group LG03"/>
</dbReference>
<evidence type="ECO:0000313" key="9">
    <source>
        <dbReference type="Proteomes" id="UP001159364"/>
    </source>
</evidence>
<dbReference type="SUPFAM" id="SSF51735">
    <property type="entry name" value="NAD(P)-binding Rossmann-fold domains"/>
    <property type="match status" value="1"/>
</dbReference>
<evidence type="ECO:0000313" key="8">
    <source>
        <dbReference type="EMBL" id="KAJ8769378.1"/>
    </source>
</evidence>
<evidence type="ECO:0000256" key="5">
    <source>
        <dbReference type="ARBA" id="ARBA00023002"/>
    </source>
</evidence>
<sequence length="397" mass="43341">MGSQRHVRNSISLHISKKVFQVLSIILHLLILVKLFKLCHESVREEISHFLCAYICWIASNNEFKVIVLRSTGHKDVKIKVLYCGVCHSDLHCVKNEWGISTYPLLPGHEIVGEAEEVGSNVEKIKVGDKVGVGCLVGSCRSCENCTNSLENYCPKMIQTYNSKYYDGTTTYGGYSNMIVVDEHFVVRIPESLPLDASAPLLCAGITVYSPLKFYELDRPGKHVGVVGLGGLGHAAVKFAKAMGAIVTVISTSPGKKTEAIEHLGADSFLLSTDVNQIQAALGTLDGIIDTVSAAHPVLPLLGLLKYHGKMILVGAPDKPLELPVFPLLIGRKMVAGSCIGGMKETQEMLDFAAKHNITADIEVIPMEYVNKAMERLVNADVKYRFVIDIANTLTYA</sequence>
<dbReference type="InterPro" id="IPR036291">
    <property type="entry name" value="NAD(P)-bd_dom_sf"/>
</dbReference>
<dbReference type="FunFam" id="3.40.50.720:FF:000022">
    <property type="entry name" value="Cinnamyl alcohol dehydrogenase"/>
    <property type="match status" value="1"/>
</dbReference>
<dbReference type="Gene3D" id="3.40.50.720">
    <property type="entry name" value="NAD(P)-binding Rossmann-like Domain"/>
    <property type="match status" value="1"/>
</dbReference>
<name>A0AAV8TRM3_9ROSI</name>
<dbReference type="AlphaFoldDB" id="A0AAV8TRM3"/>
<evidence type="ECO:0000259" key="7">
    <source>
        <dbReference type="SMART" id="SM00829"/>
    </source>
</evidence>
<evidence type="ECO:0000256" key="6">
    <source>
        <dbReference type="RuleBase" id="RU361277"/>
    </source>
</evidence>
<dbReference type="InterPro" id="IPR013154">
    <property type="entry name" value="ADH-like_N"/>
</dbReference>
<accession>A0AAV8TRM3</accession>
<evidence type="ECO:0000256" key="4">
    <source>
        <dbReference type="ARBA" id="ARBA00022833"/>
    </source>
</evidence>
<comment type="similarity">
    <text evidence="2 6">Belongs to the zinc-containing alcohol dehydrogenase family.</text>
</comment>
<gene>
    <name evidence="8" type="ORF">K2173_002582</name>
</gene>
<dbReference type="Pfam" id="PF00107">
    <property type="entry name" value="ADH_zinc_N"/>
    <property type="match status" value="1"/>
</dbReference>
<dbReference type="GO" id="GO:0008270">
    <property type="term" value="F:zinc ion binding"/>
    <property type="evidence" value="ECO:0007669"/>
    <property type="project" value="InterPro"/>
</dbReference>
<dbReference type="SUPFAM" id="SSF50129">
    <property type="entry name" value="GroES-like"/>
    <property type="match status" value="1"/>
</dbReference>
<dbReference type="Gene3D" id="3.90.180.10">
    <property type="entry name" value="Medium-chain alcohol dehydrogenases, catalytic domain"/>
    <property type="match status" value="1"/>
</dbReference>
<dbReference type="InterPro" id="IPR020843">
    <property type="entry name" value="ER"/>
</dbReference>
<evidence type="ECO:0000256" key="1">
    <source>
        <dbReference type="ARBA" id="ARBA00001947"/>
    </source>
</evidence>